<evidence type="ECO:0000259" key="1">
    <source>
        <dbReference type="Pfam" id="PF17147"/>
    </source>
</evidence>
<comment type="caution">
    <text evidence="2">The sequence shown here is derived from an EMBL/GenBank/DDBJ whole genome shotgun (WGS) entry which is preliminary data.</text>
</comment>
<dbReference type="InterPro" id="IPR009014">
    <property type="entry name" value="Transketo_C/PFOR_II"/>
</dbReference>
<dbReference type="InterPro" id="IPR033412">
    <property type="entry name" value="PFOR_II"/>
</dbReference>
<dbReference type="Gene3D" id="3.40.50.920">
    <property type="match status" value="1"/>
</dbReference>
<dbReference type="InterPro" id="IPR052368">
    <property type="entry name" value="2-oxoacid_oxidoreductase"/>
</dbReference>
<accession>X0WFL7</accession>
<dbReference type="SUPFAM" id="SSF52922">
    <property type="entry name" value="TK C-terminal domain-like"/>
    <property type="match status" value="1"/>
</dbReference>
<evidence type="ECO:0000313" key="2">
    <source>
        <dbReference type="EMBL" id="GAG21962.1"/>
    </source>
</evidence>
<feature type="domain" description="Pyruvate:ferredoxin oxidoreductase core" evidence="1">
    <location>
        <begin position="84"/>
        <end position="179"/>
    </location>
</feature>
<gene>
    <name evidence="2" type="ORF">S01H1_60607</name>
</gene>
<protein>
    <recommendedName>
        <fullName evidence="1">Pyruvate:ferredoxin oxidoreductase core domain-containing protein</fullName>
    </recommendedName>
</protein>
<dbReference type="PANTHER" id="PTHR43088">
    <property type="entry name" value="SUBUNIT OF PYRUVATE:FLAVODOXIN OXIDOREDUCTASE-RELATED"/>
    <property type="match status" value="1"/>
</dbReference>
<reference evidence="2" key="1">
    <citation type="journal article" date="2014" name="Front. Microbiol.">
        <title>High frequency of phylogenetically diverse reductive dehalogenase-homologous genes in deep subseafloor sedimentary metagenomes.</title>
        <authorList>
            <person name="Kawai M."/>
            <person name="Futagami T."/>
            <person name="Toyoda A."/>
            <person name="Takaki Y."/>
            <person name="Nishi S."/>
            <person name="Hori S."/>
            <person name="Arai W."/>
            <person name="Tsubouchi T."/>
            <person name="Morono Y."/>
            <person name="Uchiyama I."/>
            <person name="Ito T."/>
            <person name="Fujiyama A."/>
            <person name="Inagaki F."/>
            <person name="Takami H."/>
        </authorList>
    </citation>
    <scope>NUCLEOTIDE SEQUENCE</scope>
    <source>
        <strain evidence="2">Expedition CK06-06</strain>
    </source>
</reference>
<dbReference type="PANTHER" id="PTHR43088:SF1">
    <property type="entry name" value="SUBUNIT OF PYRUVATE:FLAVODOXIN OXIDOREDUCTASE"/>
    <property type="match status" value="1"/>
</dbReference>
<dbReference type="EMBL" id="BARS01039703">
    <property type="protein sequence ID" value="GAG21962.1"/>
    <property type="molecule type" value="Genomic_DNA"/>
</dbReference>
<dbReference type="AlphaFoldDB" id="X0WFL7"/>
<organism evidence="2">
    <name type="scientific">marine sediment metagenome</name>
    <dbReference type="NCBI Taxonomy" id="412755"/>
    <lineage>
        <taxon>unclassified sequences</taxon>
        <taxon>metagenomes</taxon>
        <taxon>ecological metagenomes</taxon>
    </lineage>
</organism>
<dbReference type="Pfam" id="PF17147">
    <property type="entry name" value="PFOR_II"/>
    <property type="match status" value="1"/>
</dbReference>
<sequence>AMILGDGILGQMMEPVVLRDPATYDATTKNGWALGNSEGRDRHMITSVRLAPGTLETHNLNLLKKYDKIEEEEVRYELTAVDDADVVMVAYGTAARVAKSAVSMARESREIKLGLVRPITLWPFPGKVVSDIGRDKQTVLVVEMSLGQMYEDVLLSVCGGAQVSLLGRTGGGVPTEQEIIETAKKAKASGKPIKVFPGVS</sequence>
<name>X0WFL7_9ZZZZ</name>
<feature type="non-terminal residue" evidence="2">
    <location>
        <position position="1"/>
    </location>
</feature>
<proteinExistence type="predicted"/>